<protein>
    <submittedName>
        <fullName evidence="1">Uncharacterized protein</fullName>
    </submittedName>
</protein>
<feature type="non-terminal residue" evidence="1">
    <location>
        <position position="1"/>
    </location>
</feature>
<organism evidence="1 2">
    <name type="scientific">Haematococcus lacustris</name>
    <name type="common">Green alga</name>
    <name type="synonym">Haematococcus pluvialis</name>
    <dbReference type="NCBI Taxonomy" id="44745"/>
    <lineage>
        <taxon>Eukaryota</taxon>
        <taxon>Viridiplantae</taxon>
        <taxon>Chlorophyta</taxon>
        <taxon>core chlorophytes</taxon>
        <taxon>Chlorophyceae</taxon>
        <taxon>CS clade</taxon>
        <taxon>Chlamydomonadales</taxon>
        <taxon>Haematococcaceae</taxon>
        <taxon>Haematococcus</taxon>
    </lineage>
</organism>
<dbReference type="Proteomes" id="UP000485058">
    <property type="component" value="Unassembled WGS sequence"/>
</dbReference>
<feature type="non-terminal residue" evidence="1">
    <location>
        <position position="59"/>
    </location>
</feature>
<evidence type="ECO:0000313" key="1">
    <source>
        <dbReference type="EMBL" id="GFH06364.1"/>
    </source>
</evidence>
<dbReference type="EMBL" id="BLLF01000035">
    <property type="protein sequence ID" value="GFH06364.1"/>
    <property type="molecule type" value="Genomic_DNA"/>
</dbReference>
<sequence>FPEAFFDIKGVARQALQLLELNHCLGLEQVHALLESSTDQPPLALWQVDAALCRLLDAG</sequence>
<keyword evidence="2" id="KW-1185">Reference proteome</keyword>
<evidence type="ECO:0000313" key="2">
    <source>
        <dbReference type="Proteomes" id="UP000485058"/>
    </source>
</evidence>
<name>A0A699YHK3_HAELA</name>
<reference evidence="1 2" key="1">
    <citation type="submission" date="2020-02" db="EMBL/GenBank/DDBJ databases">
        <title>Draft genome sequence of Haematococcus lacustris strain NIES-144.</title>
        <authorList>
            <person name="Morimoto D."/>
            <person name="Nakagawa S."/>
            <person name="Yoshida T."/>
            <person name="Sawayama S."/>
        </authorList>
    </citation>
    <scope>NUCLEOTIDE SEQUENCE [LARGE SCALE GENOMIC DNA]</scope>
    <source>
        <strain evidence="1 2">NIES-144</strain>
    </source>
</reference>
<proteinExistence type="predicted"/>
<gene>
    <name evidence="1" type="ORF">HaLaN_00981</name>
</gene>
<dbReference type="AlphaFoldDB" id="A0A699YHK3"/>
<comment type="caution">
    <text evidence="1">The sequence shown here is derived from an EMBL/GenBank/DDBJ whole genome shotgun (WGS) entry which is preliminary data.</text>
</comment>
<accession>A0A699YHK3</accession>